<dbReference type="EMBL" id="AYTS01000035">
    <property type="protein sequence ID" value="OOP57387.1"/>
    <property type="molecule type" value="Genomic_DNA"/>
</dbReference>
<feature type="domain" description="Methyltransferase" evidence="5">
    <location>
        <begin position="49"/>
        <end position="147"/>
    </location>
</feature>
<dbReference type="PANTHER" id="PTHR43861:SF2">
    <property type="entry name" value="CARBOXY-S-ADENOSYL-L-METHIONINE SYNTHASE"/>
    <property type="match status" value="1"/>
</dbReference>
<reference evidence="6 7" key="1">
    <citation type="journal article" date="2017" name="Water Res.">
        <title>Discovery and metagenomic analysis of an anammox bacterial enrichment related to Candidatus "Brocadia caroliniensis" in a full-scale glycerol-fed nitritation-denitritation separate centrate treatment process.</title>
        <authorList>
            <person name="Park H."/>
            <person name="Brotto A.C."/>
            <person name="van Loosdrecht M.C."/>
            <person name="Chandran K."/>
        </authorList>
    </citation>
    <scope>NUCLEOTIDE SEQUENCE [LARGE SCALE GENOMIC DNA]</scope>
    <source>
        <strain evidence="6">26THWARD</strain>
    </source>
</reference>
<dbReference type="GO" id="GO:1904047">
    <property type="term" value="F:S-adenosyl-L-methionine binding"/>
    <property type="evidence" value="ECO:0007669"/>
    <property type="project" value="UniProtKB-UniRule"/>
</dbReference>
<accession>A0A1V4AW88</accession>
<name>A0A1V4AW88_9BACT</name>
<dbReference type="HAMAP" id="MF_01589">
    <property type="entry name" value="Cx_SAM_synthase"/>
    <property type="match status" value="1"/>
</dbReference>
<dbReference type="InterPro" id="IPR041698">
    <property type="entry name" value="Methyltransf_25"/>
</dbReference>
<comment type="caution">
    <text evidence="3">Lacks conserved residue(s) required for the propagation of feature annotation.</text>
</comment>
<dbReference type="Proteomes" id="UP000189681">
    <property type="component" value="Unassembled WGS sequence"/>
</dbReference>
<keyword evidence="2 3" id="KW-0949">S-adenosyl-L-methionine</keyword>
<dbReference type="PIRSF" id="PIRSF006325">
    <property type="entry name" value="MeTrfase_bac"/>
    <property type="match status" value="1"/>
</dbReference>
<evidence type="ECO:0000256" key="3">
    <source>
        <dbReference type="HAMAP-Rule" id="MF_01589"/>
    </source>
</evidence>
<comment type="catalytic activity">
    <reaction evidence="3">
        <text>prephenate + S-adenosyl-L-methionine = carboxy-S-adenosyl-L-methionine + 3-phenylpyruvate + H2O</text>
        <dbReference type="Rhea" id="RHEA:51692"/>
        <dbReference type="ChEBI" id="CHEBI:15377"/>
        <dbReference type="ChEBI" id="CHEBI:18005"/>
        <dbReference type="ChEBI" id="CHEBI:29934"/>
        <dbReference type="ChEBI" id="CHEBI:59789"/>
        <dbReference type="ChEBI" id="CHEBI:134278"/>
    </reaction>
</comment>
<evidence type="ECO:0000256" key="1">
    <source>
        <dbReference type="ARBA" id="ARBA00022679"/>
    </source>
</evidence>
<dbReference type="InterPro" id="IPR005271">
    <property type="entry name" value="CmoA"/>
</dbReference>
<dbReference type="Pfam" id="PF13649">
    <property type="entry name" value="Methyltransf_25"/>
    <property type="match status" value="1"/>
</dbReference>
<organism evidence="6 7">
    <name type="scientific">Candidatus Brocadia carolinensis</name>
    <dbReference type="NCBI Taxonomy" id="1004156"/>
    <lineage>
        <taxon>Bacteria</taxon>
        <taxon>Pseudomonadati</taxon>
        <taxon>Planctomycetota</taxon>
        <taxon>Candidatus Brocadiia</taxon>
        <taxon>Candidatus Brocadiales</taxon>
        <taxon>Candidatus Brocadiaceae</taxon>
        <taxon>Candidatus Brocadia</taxon>
    </lineage>
</organism>
<gene>
    <name evidence="3" type="primary">cmoA</name>
    <name evidence="6" type="ORF">AYP45_04050</name>
</gene>
<dbReference type="AlphaFoldDB" id="A0A1V4AW88"/>
<dbReference type="PANTHER" id="PTHR43861">
    <property type="entry name" value="TRANS-ACONITATE 2-METHYLTRANSFERASE-RELATED"/>
    <property type="match status" value="1"/>
</dbReference>
<dbReference type="NCBIfam" id="TIGR00740">
    <property type="entry name" value="carboxy-S-adenosyl-L-methionine synthase CmoA"/>
    <property type="match status" value="1"/>
</dbReference>
<sequence length="231" mass="26516">MTTIADFTFGEKVASVFDDMLDRSVPFYREIQRMIAEMAADFAVEGTNIYDLGCSTGTTLLNLGQNISGKVKFIGIDYSEDMLARCKQKFVEHQFSQEHELICADLNQGINIGNASVVIMVLTLQFIRPLNREKVIGSILKGLNENGCLILVEKVLGEDSVFNRLFIKYYYDFKKRNGYSELEIAQKREALENVLIPYKLLENRELLLKEGFRYCDVFFKWYNFCGMVAVK</sequence>
<dbReference type="InterPro" id="IPR029063">
    <property type="entry name" value="SAM-dependent_MTases_sf"/>
</dbReference>
<comment type="caution">
    <text evidence="6">The sequence shown here is derived from an EMBL/GenBank/DDBJ whole genome shotgun (WGS) entry which is preliminary data.</text>
</comment>
<feature type="binding site" evidence="3 4">
    <location>
        <begin position="53"/>
        <end position="55"/>
    </location>
    <ligand>
        <name>S-adenosyl-L-methionine</name>
        <dbReference type="ChEBI" id="CHEBI:59789"/>
    </ligand>
</feature>
<evidence type="ECO:0000256" key="4">
    <source>
        <dbReference type="PIRSR" id="PIRSR006325-1"/>
    </source>
</evidence>
<feature type="binding site" evidence="3 4">
    <location>
        <position position="28"/>
    </location>
    <ligand>
        <name>S-adenosyl-L-methionine</name>
        <dbReference type="ChEBI" id="CHEBI:59789"/>
    </ligand>
</feature>
<evidence type="ECO:0000259" key="5">
    <source>
        <dbReference type="Pfam" id="PF13649"/>
    </source>
</evidence>
<dbReference type="CDD" id="cd02440">
    <property type="entry name" value="AdoMet_MTases"/>
    <property type="match status" value="1"/>
</dbReference>
<dbReference type="STRING" id="1004156.AYP45_04050"/>
<dbReference type="EC" id="2.1.3.-" evidence="3"/>
<proteinExistence type="inferred from homology"/>
<dbReference type="GO" id="GO:0016743">
    <property type="term" value="F:carboxyl- or carbamoyltransferase activity"/>
    <property type="evidence" value="ECO:0007669"/>
    <property type="project" value="UniProtKB-UniRule"/>
</dbReference>
<protein>
    <recommendedName>
        <fullName evidence="3">Carboxy-S-adenosyl-L-methionine synthase</fullName>
        <shortName evidence="3">Cx-SAM synthase</shortName>
        <ecNumber evidence="3">2.1.3.-</ecNumber>
    </recommendedName>
</protein>
<evidence type="ECO:0000313" key="6">
    <source>
        <dbReference type="EMBL" id="OOP57387.1"/>
    </source>
</evidence>
<feature type="binding site" evidence="3">
    <location>
        <begin position="105"/>
        <end position="106"/>
    </location>
    <ligand>
        <name>S-adenosyl-L-methionine</name>
        <dbReference type="ChEBI" id="CHEBI:59789"/>
    </ligand>
</feature>
<feature type="binding site" evidence="3">
    <location>
        <position position="188"/>
    </location>
    <ligand>
        <name>S-adenosyl-L-methionine</name>
        <dbReference type="ChEBI" id="CHEBI:59789"/>
    </ligand>
</feature>
<comment type="similarity">
    <text evidence="3">Belongs to the class I-like SAM-binding methyltransferase superfamily. Cx-SAM synthase family.</text>
</comment>
<evidence type="ECO:0000313" key="7">
    <source>
        <dbReference type="Proteomes" id="UP000189681"/>
    </source>
</evidence>
<dbReference type="SUPFAM" id="SSF53335">
    <property type="entry name" value="S-adenosyl-L-methionine-dependent methyltransferases"/>
    <property type="match status" value="1"/>
</dbReference>
<keyword evidence="1 3" id="KW-0808">Transferase</keyword>
<comment type="function">
    <text evidence="3">Catalyzes the conversion of S-adenosyl-L-methionine (SAM) to carboxy-S-adenosyl-L-methionine (Cx-SAM).</text>
</comment>
<evidence type="ECO:0000256" key="2">
    <source>
        <dbReference type="ARBA" id="ARBA00022691"/>
    </source>
</evidence>
<dbReference type="Gene3D" id="3.40.50.150">
    <property type="entry name" value="Vaccinia Virus protein VP39"/>
    <property type="match status" value="1"/>
</dbReference>
<dbReference type="GO" id="GO:0002098">
    <property type="term" value="P:tRNA wobble uridine modification"/>
    <property type="evidence" value="ECO:0007669"/>
    <property type="project" value="InterPro"/>
</dbReference>